<dbReference type="Proteomes" id="UP000318878">
    <property type="component" value="Unassembled WGS sequence"/>
</dbReference>
<dbReference type="PANTHER" id="PTHR38033:SF1">
    <property type="entry name" value="DOTU FAMILY TYPE IV_VI SECRETION SYSTEM PROTEIN"/>
    <property type="match status" value="1"/>
</dbReference>
<evidence type="ECO:0000256" key="1">
    <source>
        <dbReference type="SAM" id="Phobius"/>
    </source>
</evidence>
<dbReference type="InterPro" id="IPR017732">
    <property type="entry name" value="T4/T6SS_DotU"/>
</dbReference>
<keyword evidence="1" id="KW-0472">Membrane</keyword>
<dbReference type="EMBL" id="SJPF01000003">
    <property type="protein sequence ID" value="TWT32845.1"/>
    <property type="molecule type" value="Genomic_DNA"/>
</dbReference>
<evidence type="ECO:0000259" key="2">
    <source>
        <dbReference type="Pfam" id="PF09850"/>
    </source>
</evidence>
<accession>A0A5C5V542</accession>
<dbReference type="AlphaFoldDB" id="A0A5C5V542"/>
<dbReference type="Pfam" id="PF09850">
    <property type="entry name" value="DotU"/>
    <property type="match status" value="1"/>
</dbReference>
<feature type="transmembrane region" description="Helical" evidence="1">
    <location>
        <begin position="183"/>
        <end position="204"/>
    </location>
</feature>
<proteinExistence type="predicted"/>
<gene>
    <name evidence="3" type="ORF">Enr8_26510</name>
</gene>
<feature type="domain" description="Type IV / VI secretion system DotU" evidence="2">
    <location>
        <begin position="22"/>
        <end position="200"/>
    </location>
</feature>
<protein>
    <recommendedName>
        <fullName evidence="2">Type IV / VI secretion system DotU domain-containing protein</fullName>
    </recommendedName>
</protein>
<evidence type="ECO:0000313" key="4">
    <source>
        <dbReference type="Proteomes" id="UP000318878"/>
    </source>
</evidence>
<name>A0A5C5V542_9BACT</name>
<dbReference type="InterPro" id="IPR038522">
    <property type="entry name" value="T4/T6SS_DotU_sf"/>
</dbReference>
<keyword evidence="1" id="KW-0812">Transmembrane</keyword>
<reference evidence="3 4" key="1">
    <citation type="submission" date="2019-02" db="EMBL/GenBank/DDBJ databases">
        <title>Deep-cultivation of Planctomycetes and their phenomic and genomic characterization uncovers novel biology.</title>
        <authorList>
            <person name="Wiegand S."/>
            <person name="Jogler M."/>
            <person name="Boedeker C."/>
            <person name="Pinto D."/>
            <person name="Vollmers J."/>
            <person name="Rivas-Marin E."/>
            <person name="Kohn T."/>
            <person name="Peeters S.H."/>
            <person name="Heuer A."/>
            <person name="Rast P."/>
            <person name="Oberbeckmann S."/>
            <person name="Bunk B."/>
            <person name="Jeske O."/>
            <person name="Meyerdierks A."/>
            <person name="Storesund J.E."/>
            <person name="Kallscheuer N."/>
            <person name="Luecker S."/>
            <person name="Lage O.M."/>
            <person name="Pohl T."/>
            <person name="Merkel B.J."/>
            <person name="Hornburger P."/>
            <person name="Mueller R.-W."/>
            <person name="Bruemmer F."/>
            <person name="Labrenz M."/>
            <person name="Spormann A.M."/>
            <person name="Op Den Camp H."/>
            <person name="Overmann J."/>
            <person name="Amann R."/>
            <person name="Jetten M.S.M."/>
            <person name="Mascher T."/>
            <person name="Medema M.H."/>
            <person name="Devos D.P."/>
            <person name="Kaster A.-K."/>
            <person name="Ovreas L."/>
            <person name="Rohde M."/>
            <person name="Galperin M.Y."/>
            <person name="Jogler C."/>
        </authorList>
    </citation>
    <scope>NUCLEOTIDE SEQUENCE [LARGE SCALE GENOMIC DNA]</scope>
    <source>
        <strain evidence="3 4">Enr8</strain>
    </source>
</reference>
<keyword evidence="4" id="KW-1185">Reference proteome</keyword>
<sequence length="209" mass="23959">MQSPLAEDVRAVVDYGLDLHRRLESQQKVDVEYEQAVLLDLLQRDSIVAVSSVRRDEQPLNYQYALSCWLDEIFTDCPQSTAAWNERKIEMHLFGANDRAWRFWHEAELALRRGDNDPLEVYYLCVALGFRGEMRSQPEKLNSWISRARVAVGDVDDLQVSLEAELPPSCEARPLRGERRMQTMIAAACVVGLIAAPFLTFVVVDWFGR</sequence>
<dbReference type="RefSeq" id="WP_186767629.1">
    <property type="nucleotide sequence ID" value="NZ_SJPF01000003.1"/>
</dbReference>
<comment type="caution">
    <text evidence="3">The sequence shown here is derived from an EMBL/GenBank/DDBJ whole genome shotgun (WGS) entry which is preliminary data.</text>
</comment>
<evidence type="ECO:0000313" key="3">
    <source>
        <dbReference type="EMBL" id="TWT32845.1"/>
    </source>
</evidence>
<dbReference type="Gene3D" id="1.25.40.590">
    <property type="entry name" value="Type IV / VI secretion system, DotU"/>
    <property type="match status" value="1"/>
</dbReference>
<keyword evidence="1" id="KW-1133">Transmembrane helix</keyword>
<dbReference type="PANTHER" id="PTHR38033">
    <property type="entry name" value="MEMBRANE PROTEIN-RELATED"/>
    <property type="match status" value="1"/>
</dbReference>
<organism evidence="3 4">
    <name type="scientific">Blastopirellula retiformator</name>
    <dbReference type="NCBI Taxonomy" id="2527970"/>
    <lineage>
        <taxon>Bacteria</taxon>
        <taxon>Pseudomonadati</taxon>
        <taxon>Planctomycetota</taxon>
        <taxon>Planctomycetia</taxon>
        <taxon>Pirellulales</taxon>
        <taxon>Pirellulaceae</taxon>
        <taxon>Blastopirellula</taxon>
    </lineage>
</organism>